<protein>
    <submittedName>
        <fullName evidence="2">Uncharacterized protein</fullName>
    </submittedName>
</protein>
<evidence type="ECO:0000256" key="1">
    <source>
        <dbReference type="SAM" id="MobiDB-lite"/>
    </source>
</evidence>
<keyword evidence="3" id="KW-1185">Reference proteome</keyword>
<feature type="region of interest" description="Disordered" evidence="1">
    <location>
        <begin position="178"/>
        <end position="202"/>
    </location>
</feature>
<sequence length="224" mass="24663">MEVDIIQNNSKPTALVASFAPYTLDRNSVHQESQSRQGLMLSALTTPHECSTTYEGIARLRPGLFFNLDADELQIVRRNESAVTPSELSALAKWKKAKKNQWPRNTRLAGTIRFRAQKGFADWAPEPRLPPAVAVDVEKQPKRAAFPASSPVLDRAISNSRPLLSRPTPGTLWTPRCPLGRKPPPLLPYRGPSVRLSTRDVARPTGSALVETLALTTKTRSGPP</sequence>
<gene>
    <name evidence="2" type="ORF">THAOC_15497</name>
</gene>
<dbReference type="Proteomes" id="UP000266841">
    <property type="component" value="Unassembled WGS sequence"/>
</dbReference>
<dbReference type="AlphaFoldDB" id="K0SRZ9"/>
<evidence type="ECO:0000313" key="3">
    <source>
        <dbReference type="Proteomes" id="UP000266841"/>
    </source>
</evidence>
<name>K0SRZ9_THAOC</name>
<comment type="caution">
    <text evidence="2">The sequence shown here is derived from an EMBL/GenBank/DDBJ whole genome shotgun (WGS) entry which is preliminary data.</text>
</comment>
<dbReference type="EMBL" id="AGNL01017984">
    <property type="protein sequence ID" value="EJK63826.1"/>
    <property type="molecule type" value="Genomic_DNA"/>
</dbReference>
<reference evidence="2 3" key="1">
    <citation type="journal article" date="2012" name="Genome Biol.">
        <title>Genome and low-iron response of an oceanic diatom adapted to chronic iron limitation.</title>
        <authorList>
            <person name="Lommer M."/>
            <person name="Specht M."/>
            <person name="Roy A.S."/>
            <person name="Kraemer L."/>
            <person name="Andreson R."/>
            <person name="Gutowska M.A."/>
            <person name="Wolf J."/>
            <person name="Bergner S.V."/>
            <person name="Schilhabel M.B."/>
            <person name="Klostermeier U.C."/>
            <person name="Beiko R.G."/>
            <person name="Rosenstiel P."/>
            <person name="Hippler M."/>
            <person name="Laroche J."/>
        </authorList>
    </citation>
    <scope>NUCLEOTIDE SEQUENCE [LARGE SCALE GENOMIC DNA]</scope>
    <source>
        <strain evidence="2 3">CCMP1005</strain>
    </source>
</reference>
<evidence type="ECO:0000313" key="2">
    <source>
        <dbReference type="EMBL" id="EJK63826.1"/>
    </source>
</evidence>
<proteinExistence type="predicted"/>
<organism evidence="2 3">
    <name type="scientific">Thalassiosira oceanica</name>
    <name type="common">Marine diatom</name>
    <dbReference type="NCBI Taxonomy" id="159749"/>
    <lineage>
        <taxon>Eukaryota</taxon>
        <taxon>Sar</taxon>
        <taxon>Stramenopiles</taxon>
        <taxon>Ochrophyta</taxon>
        <taxon>Bacillariophyta</taxon>
        <taxon>Coscinodiscophyceae</taxon>
        <taxon>Thalassiosirophycidae</taxon>
        <taxon>Thalassiosirales</taxon>
        <taxon>Thalassiosiraceae</taxon>
        <taxon>Thalassiosira</taxon>
    </lineage>
</organism>
<accession>K0SRZ9</accession>